<evidence type="ECO:0000313" key="2">
    <source>
        <dbReference type="Proteomes" id="UP001500192"/>
    </source>
</evidence>
<dbReference type="RefSeq" id="WP_346053415.1">
    <property type="nucleotide sequence ID" value="NZ_BAABIB010000045.1"/>
</dbReference>
<reference evidence="2" key="1">
    <citation type="journal article" date="2019" name="Int. J. Syst. Evol. Microbiol.">
        <title>The Global Catalogue of Microorganisms (GCM) 10K type strain sequencing project: providing services to taxonomists for standard genome sequencing and annotation.</title>
        <authorList>
            <consortium name="The Broad Institute Genomics Platform"/>
            <consortium name="The Broad Institute Genome Sequencing Center for Infectious Disease"/>
            <person name="Wu L."/>
            <person name="Ma J."/>
        </authorList>
    </citation>
    <scope>NUCLEOTIDE SEQUENCE [LARGE SCALE GENOMIC DNA]</scope>
    <source>
        <strain evidence="2">JCM 18054</strain>
    </source>
</reference>
<comment type="caution">
    <text evidence="1">The sequence shown here is derived from an EMBL/GenBank/DDBJ whole genome shotgun (WGS) entry which is preliminary data.</text>
</comment>
<proteinExistence type="predicted"/>
<dbReference type="Proteomes" id="UP001500192">
    <property type="component" value="Unassembled WGS sequence"/>
</dbReference>
<evidence type="ECO:0000313" key="1">
    <source>
        <dbReference type="EMBL" id="GAA5158071.1"/>
    </source>
</evidence>
<protein>
    <submittedName>
        <fullName evidence="1">Uncharacterized protein</fullName>
    </submittedName>
</protein>
<name>A0ABP9QC13_9PSEU</name>
<keyword evidence="2" id="KW-1185">Reference proteome</keyword>
<gene>
    <name evidence="1" type="ORF">GCM10023214_18600</name>
</gene>
<dbReference type="EMBL" id="BAABIB010000045">
    <property type="protein sequence ID" value="GAA5158071.1"/>
    <property type="molecule type" value="Genomic_DNA"/>
</dbReference>
<organism evidence="1 2">
    <name type="scientific">Amycolatopsis dongchuanensis</name>
    <dbReference type="NCBI Taxonomy" id="1070866"/>
    <lineage>
        <taxon>Bacteria</taxon>
        <taxon>Bacillati</taxon>
        <taxon>Actinomycetota</taxon>
        <taxon>Actinomycetes</taxon>
        <taxon>Pseudonocardiales</taxon>
        <taxon>Pseudonocardiaceae</taxon>
        <taxon>Amycolatopsis</taxon>
    </lineage>
</organism>
<accession>A0ABP9QC13</accession>
<sequence>MDLDGELGKQLWWRTFNFANNARKKHAHEQATDQIEKIISQATEAADDPNFWSPTANAHYDPELIEGERLGALASRLGLQSLLDDSSHQTMDWLFFNEEHRGEAA</sequence>